<proteinExistence type="predicted"/>
<dbReference type="KEGG" id="amon:H9L24_21190"/>
<feature type="compositionally biased region" description="Basic and acidic residues" evidence="1">
    <location>
        <begin position="48"/>
        <end position="75"/>
    </location>
</feature>
<accession>A0A7H0HFI5</accession>
<feature type="signal peptide" evidence="2">
    <location>
        <begin position="1"/>
        <end position="22"/>
    </location>
</feature>
<feature type="compositionally biased region" description="Low complexity" evidence="1">
    <location>
        <begin position="97"/>
        <end position="111"/>
    </location>
</feature>
<dbReference type="RefSeq" id="WP_187736285.1">
    <property type="nucleotide sequence ID" value="NZ_CP060790.1"/>
</dbReference>
<evidence type="ECO:0000256" key="1">
    <source>
        <dbReference type="SAM" id="MobiDB-lite"/>
    </source>
</evidence>
<dbReference type="CDD" id="cd22249">
    <property type="entry name" value="UDM1_RNF168_RNF169-like"/>
    <property type="match status" value="1"/>
</dbReference>
<dbReference type="Proteomes" id="UP000516057">
    <property type="component" value="Chromosome"/>
</dbReference>
<evidence type="ECO:0000313" key="4">
    <source>
        <dbReference type="EMBL" id="QNP59301.1"/>
    </source>
</evidence>
<organism evidence="4 5">
    <name type="scientific">Paenacidovorax monticola</name>
    <dbReference type="NCBI Taxonomy" id="1926868"/>
    <lineage>
        <taxon>Bacteria</taxon>
        <taxon>Pseudomonadati</taxon>
        <taxon>Pseudomonadota</taxon>
        <taxon>Betaproteobacteria</taxon>
        <taxon>Burkholderiales</taxon>
        <taxon>Comamonadaceae</taxon>
        <taxon>Paenacidovorax</taxon>
    </lineage>
</organism>
<feature type="chain" id="PRO_5029009725" evidence="2">
    <location>
        <begin position="23"/>
        <end position="209"/>
    </location>
</feature>
<evidence type="ECO:0000313" key="5">
    <source>
        <dbReference type="Proteomes" id="UP000516057"/>
    </source>
</evidence>
<name>A0A7H0HFI5_9BURK</name>
<feature type="domain" description="DUF4124" evidence="3">
    <location>
        <begin position="12"/>
        <end position="67"/>
    </location>
</feature>
<dbReference type="AlphaFoldDB" id="A0A7H0HFI5"/>
<evidence type="ECO:0000256" key="2">
    <source>
        <dbReference type="SAM" id="SignalP"/>
    </source>
</evidence>
<sequence>MRAPLLYGLAACAALWSLGAYAQVTRCTDPRTGQVTYTDGRCAGGAETREIEARKTPEEIRAEREQAAEAQERKRQQLQAEAAEQQRQESQERAARRAAPPQARDYANSAACARSRRSLDVALSSMDSGSYDSQLRVQALQRQMNLDCLGPDRYAQIESAAPVQPVPTSPVFIVPPRRPVPAVPLPPPAPITHCNVFRCYDSRGGVHPR</sequence>
<feature type="compositionally biased region" description="Basic and acidic residues" evidence="1">
    <location>
        <begin position="84"/>
        <end position="95"/>
    </location>
</feature>
<reference evidence="4 5" key="1">
    <citation type="submission" date="2020-08" db="EMBL/GenBank/DDBJ databases">
        <title>Genome sequence of Acidovorax monticola KACC 19171T.</title>
        <authorList>
            <person name="Hyun D.-W."/>
            <person name="Bae J.-W."/>
        </authorList>
    </citation>
    <scope>NUCLEOTIDE SEQUENCE [LARGE SCALE GENOMIC DNA]</scope>
    <source>
        <strain evidence="4 5">KACC 19171</strain>
    </source>
</reference>
<protein>
    <submittedName>
        <fullName evidence="4">DUF4124 domain-containing protein</fullName>
    </submittedName>
</protein>
<gene>
    <name evidence="4" type="ORF">H9L24_21190</name>
</gene>
<dbReference type="Pfam" id="PF13511">
    <property type="entry name" value="DUF4124"/>
    <property type="match status" value="1"/>
</dbReference>
<feature type="region of interest" description="Disordered" evidence="1">
    <location>
        <begin position="48"/>
        <end position="111"/>
    </location>
</feature>
<dbReference type="EMBL" id="CP060790">
    <property type="protein sequence ID" value="QNP59301.1"/>
    <property type="molecule type" value="Genomic_DNA"/>
</dbReference>
<keyword evidence="2" id="KW-0732">Signal</keyword>
<keyword evidence="5" id="KW-1185">Reference proteome</keyword>
<evidence type="ECO:0000259" key="3">
    <source>
        <dbReference type="Pfam" id="PF13511"/>
    </source>
</evidence>
<dbReference type="InterPro" id="IPR025392">
    <property type="entry name" value="DUF4124"/>
</dbReference>